<evidence type="ECO:0000256" key="1">
    <source>
        <dbReference type="ARBA" id="ARBA00004123"/>
    </source>
</evidence>
<name>A0A0W0E732_CANGB</name>
<dbReference type="InterPro" id="IPR039774">
    <property type="entry name" value="Sin3-like"/>
</dbReference>
<dbReference type="GO" id="GO:0070822">
    <property type="term" value="C:Sin3-type complex"/>
    <property type="evidence" value="ECO:0007669"/>
    <property type="project" value="TreeGrafter"/>
</dbReference>
<comment type="subcellular location">
    <subcellularLocation>
        <location evidence="1">Nucleus</location>
    </subcellularLocation>
</comment>
<evidence type="ECO:0000313" key="6">
    <source>
        <dbReference type="Proteomes" id="UP000054886"/>
    </source>
</evidence>
<dbReference type="VEuPathDB" id="FungiDB:GWK60_J11385"/>
<dbReference type="Pfam" id="PF08295">
    <property type="entry name" value="Sin3_corepress"/>
    <property type="match status" value="1"/>
</dbReference>
<dbReference type="SMART" id="SM00761">
    <property type="entry name" value="HDAC_interact"/>
    <property type="match status" value="1"/>
</dbReference>
<dbReference type="PANTHER" id="PTHR12346">
    <property type="entry name" value="SIN3B-RELATED"/>
    <property type="match status" value="1"/>
</dbReference>
<dbReference type="EMBL" id="LLZZ01000185">
    <property type="protein sequence ID" value="KTA95222.1"/>
    <property type="molecule type" value="Genomic_DNA"/>
</dbReference>
<dbReference type="GO" id="GO:0003714">
    <property type="term" value="F:transcription corepressor activity"/>
    <property type="evidence" value="ECO:0007669"/>
    <property type="project" value="InterPro"/>
</dbReference>
<dbReference type="Pfam" id="PF02671">
    <property type="entry name" value="PAH"/>
    <property type="match status" value="1"/>
</dbReference>
<dbReference type="SUPFAM" id="SSF47762">
    <property type="entry name" value="PAH2 domain"/>
    <property type="match status" value="1"/>
</dbReference>
<feature type="domain" description="Histone deacetylase interacting" evidence="3">
    <location>
        <begin position="288"/>
        <end position="388"/>
    </location>
</feature>
<dbReference type="InterPro" id="IPR031693">
    <property type="entry name" value="Sin3_C"/>
</dbReference>
<dbReference type="VEuPathDB" id="FungiDB:B1J91_J11594g"/>
<sequence length="937" mass="108969">MVTLEFNNVTDSVVKSYNDLKKNLSHEDYNSLISAIRSDIDEFSNGESSPDNSIERVIKGINEQYPHLSSTIRDIFGKDPNEYTTRTCGQNLNVDLIVDELCGILENKQITYIERVLYSDLSRDEKISKLSIALKDEPKVLEKLLALIPTGVIDPRQSTEKNEEQISSIRSTLSQNTDNRCAKFSMLSSKDTFYTPIDRPTNMAEFLIYFRNLVYDESIYPEFLKLMNLFAQSLIDLNTFTKRAYIFFGSHNGLKTAFGNIMSEYKDIHQRMKPTLKSNDFDDIEDFSTESGPSYKRLSGFETRASCHGRDRLCHEVLNDEWVGHPVWASEEVGFIAHKKNQYEETLFKVEEERHEYDFFLLSVEHLIVKFTEYEKSLQLSKDDGRRRNRVSSPKEPMISLNSITEKVIRRLYGIEHGNILIDAIKTNPEKVVPTILKTAKEKYQQWNSAKNEWNKAWREVEQKAYYKSLDHLGLPFKNAEKRFLNDKQLLLEYKSEKQDKLLKEHYDNYEYKYEFFDKSVLYDVKDIILCGLRSNSSTSESQKNLYCQTFEAFFDLLFEESSFTKHLDFQFCHNPAISSNSQISEDDVEAMFMKGILEEKGLGRWFSNDTELKKEFSNRQNINIFCDINIMSLFHYIQTLYERYNDVKIAETTILKDLRTKKRRPSLLAKSLKLLPMQLSDNGLELGQDDGYEWIKTTSKKFLSGNLDHQWFEESLRINFENKAYKLYTIDRVIRNILGVITTISQTPSLLQILDLLVDNMKKLTTTKLQQLTYRTKVRMLMDGVGDMFRLEIVRDSNAIYGQYIGVDDLLHAQLDKNKLEHSLYCQEYLSADATKYLDTDGLNTPYYSLNLLKREEQNIPFMNGNIYKPHLSVNINPLDYVVDIAPGSIDICSSTHITKLKSSLKSSRKTQMASLISKIAKNRKQQRARTIGTMK</sequence>
<dbReference type="InterPro" id="IPR036600">
    <property type="entry name" value="PAH_sf"/>
</dbReference>
<protein>
    <submittedName>
        <fullName evidence="4">Transcriptional regulatory protein SIN3</fullName>
    </submittedName>
</protein>
<evidence type="ECO:0000256" key="2">
    <source>
        <dbReference type="ARBA" id="ARBA00023242"/>
    </source>
</evidence>
<dbReference type="VEuPathDB" id="FungiDB:GVI51_J11407"/>
<gene>
    <name evidence="5" type="ORF">AO440_004895</name>
    <name evidence="4" type="ORF">AO440_005529</name>
</gene>
<dbReference type="Proteomes" id="UP000054886">
    <property type="component" value="Unassembled WGS sequence"/>
</dbReference>
<dbReference type="GO" id="GO:0000122">
    <property type="term" value="P:negative regulation of transcription by RNA polymerase II"/>
    <property type="evidence" value="ECO:0007669"/>
    <property type="project" value="TreeGrafter"/>
</dbReference>
<dbReference type="EMBL" id="LLZZ01000075">
    <property type="protein sequence ID" value="KTB09900.1"/>
    <property type="molecule type" value="Genomic_DNA"/>
</dbReference>
<dbReference type="Pfam" id="PF16879">
    <property type="entry name" value="Sin3a_C"/>
    <property type="match status" value="1"/>
</dbReference>
<dbReference type="InterPro" id="IPR013194">
    <property type="entry name" value="HDAC_interact_dom"/>
</dbReference>
<evidence type="ECO:0000259" key="3">
    <source>
        <dbReference type="SMART" id="SM00761"/>
    </source>
</evidence>
<dbReference type="VEuPathDB" id="FungiDB:CAGL0J11594g"/>
<evidence type="ECO:0000313" key="5">
    <source>
        <dbReference type="EMBL" id="KTB09900.1"/>
    </source>
</evidence>
<evidence type="ECO:0000313" key="4">
    <source>
        <dbReference type="EMBL" id="KTA95222.1"/>
    </source>
</evidence>
<dbReference type="AlphaFoldDB" id="A0A0W0E732"/>
<dbReference type="PANTHER" id="PTHR12346:SF64">
    <property type="entry name" value="PAIRED AMPHIPATHIC HELIX PROTEIN PST3"/>
    <property type="match status" value="1"/>
</dbReference>
<dbReference type="InterPro" id="IPR003822">
    <property type="entry name" value="PAH"/>
</dbReference>
<comment type="caution">
    <text evidence="4">The sequence shown here is derived from an EMBL/GenBank/DDBJ whole genome shotgun (WGS) entry which is preliminary data.</text>
</comment>
<keyword evidence="2" id="KW-0539">Nucleus</keyword>
<accession>A0A0W0E732</accession>
<reference evidence="4 6" key="1">
    <citation type="submission" date="2015-10" db="EMBL/GenBank/DDBJ databases">
        <title>Draft genomes sequences of Candida glabrata isolates 1A, 1B, 2A, 2B, 3A and 3B.</title>
        <authorList>
            <person name="Haavelsrud O.E."/>
            <person name="Gaustad P."/>
        </authorList>
    </citation>
    <scope>NUCLEOTIDE SEQUENCE [LARGE SCALE GENOMIC DNA]</scope>
    <source>
        <strain evidence="4">910700640</strain>
    </source>
</reference>
<proteinExistence type="predicted"/>
<organism evidence="4 6">
    <name type="scientific">Candida glabrata</name>
    <name type="common">Yeast</name>
    <name type="synonym">Torulopsis glabrata</name>
    <dbReference type="NCBI Taxonomy" id="5478"/>
    <lineage>
        <taxon>Eukaryota</taxon>
        <taxon>Fungi</taxon>
        <taxon>Dikarya</taxon>
        <taxon>Ascomycota</taxon>
        <taxon>Saccharomycotina</taxon>
        <taxon>Saccharomycetes</taxon>
        <taxon>Saccharomycetales</taxon>
        <taxon>Saccharomycetaceae</taxon>
        <taxon>Nakaseomyces</taxon>
    </lineage>
</organism>